<feature type="non-terminal residue" evidence="1">
    <location>
        <position position="1"/>
    </location>
</feature>
<dbReference type="EMBL" id="BKCJ011657637">
    <property type="protein sequence ID" value="GFD45776.1"/>
    <property type="molecule type" value="Genomic_DNA"/>
</dbReference>
<sequence length="45" mass="5061">EIDDVDVNEIGDVDVNEDHVEKVNESLPKANYNIFDARVCDGLRS</sequence>
<accession>A0A699WJ85</accession>
<evidence type="ECO:0000313" key="1">
    <source>
        <dbReference type="EMBL" id="GFD45776.1"/>
    </source>
</evidence>
<name>A0A699WJ85_TANCI</name>
<dbReference type="AlphaFoldDB" id="A0A699WJ85"/>
<gene>
    <name evidence="1" type="ORF">Tci_917745</name>
</gene>
<proteinExistence type="predicted"/>
<reference evidence="1" key="1">
    <citation type="journal article" date="2019" name="Sci. Rep.">
        <title>Draft genome of Tanacetum cinerariifolium, the natural source of mosquito coil.</title>
        <authorList>
            <person name="Yamashiro T."/>
            <person name="Shiraishi A."/>
            <person name="Satake H."/>
            <person name="Nakayama K."/>
        </authorList>
    </citation>
    <scope>NUCLEOTIDE SEQUENCE</scope>
</reference>
<comment type="caution">
    <text evidence="1">The sequence shown here is derived from an EMBL/GenBank/DDBJ whole genome shotgun (WGS) entry which is preliminary data.</text>
</comment>
<protein>
    <submittedName>
        <fullName evidence="1">Zinc finger MYM-type protein 1</fullName>
    </submittedName>
</protein>
<organism evidence="1">
    <name type="scientific">Tanacetum cinerariifolium</name>
    <name type="common">Dalmatian daisy</name>
    <name type="synonym">Chrysanthemum cinerariifolium</name>
    <dbReference type="NCBI Taxonomy" id="118510"/>
    <lineage>
        <taxon>Eukaryota</taxon>
        <taxon>Viridiplantae</taxon>
        <taxon>Streptophyta</taxon>
        <taxon>Embryophyta</taxon>
        <taxon>Tracheophyta</taxon>
        <taxon>Spermatophyta</taxon>
        <taxon>Magnoliopsida</taxon>
        <taxon>eudicotyledons</taxon>
        <taxon>Gunneridae</taxon>
        <taxon>Pentapetalae</taxon>
        <taxon>asterids</taxon>
        <taxon>campanulids</taxon>
        <taxon>Asterales</taxon>
        <taxon>Asteraceae</taxon>
        <taxon>Asteroideae</taxon>
        <taxon>Anthemideae</taxon>
        <taxon>Anthemidinae</taxon>
        <taxon>Tanacetum</taxon>
    </lineage>
</organism>